<dbReference type="InterPro" id="IPR045786">
    <property type="entry name" value="RhoGAP_pG1_pG2"/>
</dbReference>
<dbReference type="Pfam" id="PF19518">
    <property type="entry name" value="RhoGAP_pG1_pG2"/>
    <property type="match status" value="1"/>
</dbReference>
<name>A0A8J4YVH8_CHIOP</name>
<dbReference type="GO" id="GO:0005829">
    <property type="term" value="C:cytosol"/>
    <property type="evidence" value="ECO:0007669"/>
    <property type="project" value="TreeGrafter"/>
</dbReference>
<dbReference type="PANTHER" id="PTHR46005">
    <property type="entry name" value="RHO GTPASE-ACTIVATING PROTEIN 190"/>
    <property type="match status" value="1"/>
</dbReference>
<evidence type="ECO:0000259" key="1">
    <source>
        <dbReference type="PROSITE" id="PS51853"/>
    </source>
</evidence>
<feature type="domain" description="PG2 pseudoGTPase" evidence="1">
    <location>
        <begin position="1"/>
        <end position="152"/>
    </location>
</feature>
<reference evidence="2" key="1">
    <citation type="submission" date="2020-07" db="EMBL/GenBank/DDBJ databases">
        <title>The High-quality genome of the commercially important snow crab, Chionoecetes opilio.</title>
        <authorList>
            <person name="Jeong J.-H."/>
            <person name="Ryu S."/>
        </authorList>
    </citation>
    <scope>NUCLEOTIDE SEQUENCE</scope>
    <source>
        <strain evidence="2">MADBK_172401_WGS</strain>
        <tissue evidence="2">Digestive gland</tissue>
    </source>
</reference>
<dbReference type="GO" id="GO:0008361">
    <property type="term" value="P:regulation of cell size"/>
    <property type="evidence" value="ECO:0007669"/>
    <property type="project" value="TreeGrafter"/>
</dbReference>
<organism evidence="2 3">
    <name type="scientific">Chionoecetes opilio</name>
    <name type="common">Atlantic snow crab</name>
    <name type="synonym">Cancer opilio</name>
    <dbReference type="NCBI Taxonomy" id="41210"/>
    <lineage>
        <taxon>Eukaryota</taxon>
        <taxon>Metazoa</taxon>
        <taxon>Ecdysozoa</taxon>
        <taxon>Arthropoda</taxon>
        <taxon>Crustacea</taxon>
        <taxon>Multicrustacea</taxon>
        <taxon>Malacostraca</taxon>
        <taxon>Eumalacostraca</taxon>
        <taxon>Eucarida</taxon>
        <taxon>Decapoda</taxon>
        <taxon>Pleocyemata</taxon>
        <taxon>Brachyura</taxon>
        <taxon>Eubrachyura</taxon>
        <taxon>Majoidea</taxon>
        <taxon>Majidae</taxon>
        <taxon>Chionoecetes</taxon>
    </lineage>
</organism>
<dbReference type="GO" id="GO:0005096">
    <property type="term" value="F:GTPase activator activity"/>
    <property type="evidence" value="ECO:0007669"/>
    <property type="project" value="TreeGrafter"/>
</dbReference>
<comment type="caution">
    <text evidence="2">The sequence shown here is derived from an EMBL/GenBank/DDBJ whole genome shotgun (WGS) entry which is preliminary data.</text>
</comment>
<keyword evidence="3" id="KW-1185">Reference proteome</keyword>
<dbReference type="AlphaFoldDB" id="A0A8J4YVH8"/>
<dbReference type="EMBL" id="JACEEZ010002677">
    <property type="protein sequence ID" value="KAG0728069.1"/>
    <property type="molecule type" value="Genomic_DNA"/>
</dbReference>
<dbReference type="GO" id="GO:0050770">
    <property type="term" value="P:regulation of axonogenesis"/>
    <property type="evidence" value="ECO:0007669"/>
    <property type="project" value="TreeGrafter"/>
</dbReference>
<evidence type="ECO:0000313" key="3">
    <source>
        <dbReference type="Proteomes" id="UP000770661"/>
    </source>
</evidence>
<gene>
    <name evidence="2" type="primary">RhoGAPp190</name>
    <name evidence="2" type="ORF">GWK47_033260</name>
</gene>
<dbReference type="InterPro" id="IPR051978">
    <property type="entry name" value="Rho-GAP_domain"/>
</dbReference>
<dbReference type="OrthoDB" id="6356688at2759"/>
<dbReference type="InterPro" id="IPR039006">
    <property type="entry name" value="RhoGAP_pG2"/>
</dbReference>
<accession>A0A8J4YVH8</accession>
<proteinExistence type="predicted"/>
<sequence>MCMLCGDPYSVENVLSPLLNHQWCIVTGENSISLQTFLDECKRRVEVIVSSYHGANAFREDLVHGFILVYSTKRKASLATLRAFSANIPNLPIQILAMTDTSSATAFFKSDISQQLITEGNAIADRLQAHFMTSTATCQQKSESSLDVHVTT</sequence>
<evidence type="ECO:0000313" key="2">
    <source>
        <dbReference type="EMBL" id="KAG0728069.1"/>
    </source>
</evidence>
<dbReference type="PROSITE" id="PS51853">
    <property type="entry name" value="PG2"/>
    <property type="match status" value="1"/>
</dbReference>
<dbReference type="GO" id="GO:0007266">
    <property type="term" value="P:Rho protein signal transduction"/>
    <property type="evidence" value="ECO:0007669"/>
    <property type="project" value="TreeGrafter"/>
</dbReference>
<dbReference type="Proteomes" id="UP000770661">
    <property type="component" value="Unassembled WGS sequence"/>
</dbReference>
<dbReference type="PANTHER" id="PTHR46005:SF4">
    <property type="entry name" value="RHO GTPASE-ACTIVATING PROTEIN 190"/>
    <property type="match status" value="1"/>
</dbReference>
<protein>
    <submittedName>
        <fullName evidence="2">Rho GTPase-activating protein 190</fullName>
    </submittedName>
</protein>